<dbReference type="InterPro" id="IPR027417">
    <property type="entry name" value="P-loop_NTPase"/>
</dbReference>
<protein>
    <submittedName>
        <fullName evidence="1">Uncharacterized protein</fullName>
    </submittedName>
</protein>
<dbReference type="Gene3D" id="3.40.50.300">
    <property type="entry name" value="P-loop containing nucleotide triphosphate hydrolases"/>
    <property type="match status" value="1"/>
</dbReference>
<proteinExistence type="predicted"/>
<dbReference type="SUPFAM" id="SSF52540">
    <property type="entry name" value="P-loop containing nucleoside triphosphate hydrolases"/>
    <property type="match status" value="1"/>
</dbReference>
<organism evidence="1 2">
    <name type="scientific">Gemmata massiliana</name>
    <dbReference type="NCBI Taxonomy" id="1210884"/>
    <lineage>
        <taxon>Bacteria</taxon>
        <taxon>Pseudomonadati</taxon>
        <taxon>Planctomycetota</taxon>
        <taxon>Planctomycetia</taxon>
        <taxon>Gemmatales</taxon>
        <taxon>Gemmataceae</taxon>
        <taxon>Gemmata</taxon>
    </lineage>
</organism>
<keyword evidence="2" id="KW-1185">Reference proteome</keyword>
<dbReference type="AlphaFoldDB" id="A0A6P2D1S5"/>
<evidence type="ECO:0000313" key="1">
    <source>
        <dbReference type="EMBL" id="VTR93372.1"/>
    </source>
</evidence>
<dbReference type="Proteomes" id="UP000464178">
    <property type="component" value="Chromosome"/>
</dbReference>
<evidence type="ECO:0000313" key="2">
    <source>
        <dbReference type="Proteomes" id="UP000464178"/>
    </source>
</evidence>
<dbReference type="PANTHER" id="PTHR41930:SF1">
    <property type="entry name" value="DEPHOSPHO-COA KINASE"/>
    <property type="match status" value="1"/>
</dbReference>
<keyword evidence="1" id="KW-0418">Kinase</keyword>
<reference evidence="1 2" key="1">
    <citation type="submission" date="2019-05" db="EMBL/GenBank/DDBJ databases">
        <authorList>
            <consortium name="Science for Life Laboratories"/>
        </authorList>
    </citation>
    <scope>NUCLEOTIDE SEQUENCE [LARGE SCALE GENOMIC DNA]</scope>
    <source>
        <strain evidence="1">Soil9</strain>
    </source>
</reference>
<dbReference type="GO" id="GO:0016301">
    <property type="term" value="F:kinase activity"/>
    <property type="evidence" value="ECO:0007669"/>
    <property type="project" value="UniProtKB-KW"/>
</dbReference>
<dbReference type="PANTHER" id="PTHR41930">
    <property type="entry name" value="UPF0200 PROTEIN MJ1399"/>
    <property type="match status" value="1"/>
</dbReference>
<dbReference type="RefSeq" id="WP_162668108.1">
    <property type="nucleotide sequence ID" value="NZ_LR593886.1"/>
</dbReference>
<gene>
    <name evidence="1" type="ORF">SOIL9_43420</name>
</gene>
<sequence length="275" mass="31237">MTGTALGFAGRIASGKSTVSDKVAVRLGVPRVSFRHYLETVAVNRGISDVTREVLQDLGEQEIKVHGFKDFCRAVLDQARWHPGQAVVIDGIRHVEAANALREIVSPAEFHLIYIDMDSETQRQRLPRSLRHRKPIQELERHSTEVQVPKELPKVAELLLDAHKNPDELAEEVVRWANRSDVSERFRKLATKWRAAVGPLSSSTKIIQHPAYQEIIKLGRDAVPLILQELEKKPDHWFAALRAITGEDPVAPEDRGRMDRMAASWVRWGREHELK</sequence>
<accession>A0A6P2D1S5</accession>
<dbReference type="EMBL" id="LR593886">
    <property type="protein sequence ID" value="VTR93372.1"/>
    <property type="molecule type" value="Genomic_DNA"/>
</dbReference>
<dbReference type="KEGG" id="gms:SOIL9_43420"/>
<name>A0A6P2D1S5_9BACT</name>
<keyword evidence="1" id="KW-0808">Transferase</keyword>